<evidence type="ECO:0000256" key="7">
    <source>
        <dbReference type="ARBA" id="ARBA00022801"/>
    </source>
</evidence>
<evidence type="ECO:0000256" key="10">
    <source>
        <dbReference type="ARBA" id="ARBA00043668"/>
    </source>
</evidence>
<evidence type="ECO:0000256" key="1">
    <source>
        <dbReference type="ARBA" id="ARBA00004370"/>
    </source>
</evidence>
<dbReference type="SUPFAM" id="SSF53254">
    <property type="entry name" value="Phosphoglycerate mutase-like"/>
    <property type="match status" value="1"/>
</dbReference>
<gene>
    <name evidence="14" type="ORF">WA026_010833</name>
</gene>
<evidence type="ECO:0000256" key="6">
    <source>
        <dbReference type="ARBA" id="ARBA00022729"/>
    </source>
</evidence>
<dbReference type="PANTHER" id="PTHR20963">
    <property type="entry name" value="MULTIPLE INOSITOL POLYPHOSPHATE PHOSPHATASE-RELATED"/>
    <property type="match status" value="1"/>
</dbReference>
<evidence type="ECO:0000256" key="3">
    <source>
        <dbReference type="ARBA" id="ARBA00012976"/>
    </source>
</evidence>
<keyword evidence="15" id="KW-1185">Reference proteome</keyword>
<dbReference type="GO" id="GO:0052745">
    <property type="term" value="F:inositol phosphate phosphatase activity"/>
    <property type="evidence" value="ECO:0007669"/>
    <property type="project" value="TreeGrafter"/>
</dbReference>
<keyword evidence="7" id="KW-0378">Hydrolase</keyword>
<evidence type="ECO:0000256" key="8">
    <source>
        <dbReference type="ARBA" id="ARBA00023136"/>
    </source>
</evidence>
<dbReference type="GO" id="GO:0003993">
    <property type="term" value="F:acid phosphatase activity"/>
    <property type="evidence" value="ECO:0007669"/>
    <property type="project" value="TreeGrafter"/>
</dbReference>
<comment type="subcellular location">
    <subcellularLocation>
        <location evidence="1">Membrane</location>
    </subcellularLocation>
</comment>
<accession>A0AAW1UXT8</accession>
<dbReference type="GO" id="GO:0016020">
    <property type="term" value="C:membrane"/>
    <property type="evidence" value="ECO:0007669"/>
    <property type="project" value="UniProtKB-SubCell"/>
</dbReference>
<organism evidence="14 15">
    <name type="scientific">Henosepilachna vigintioctopunctata</name>
    <dbReference type="NCBI Taxonomy" id="420089"/>
    <lineage>
        <taxon>Eukaryota</taxon>
        <taxon>Metazoa</taxon>
        <taxon>Ecdysozoa</taxon>
        <taxon>Arthropoda</taxon>
        <taxon>Hexapoda</taxon>
        <taxon>Insecta</taxon>
        <taxon>Pterygota</taxon>
        <taxon>Neoptera</taxon>
        <taxon>Endopterygota</taxon>
        <taxon>Coleoptera</taxon>
        <taxon>Polyphaga</taxon>
        <taxon>Cucujiformia</taxon>
        <taxon>Coccinelloidea</taxon>
        <taxon>Coccinellidae</taxon>
        <taxon>Epilachninae</taxon>
        <taxon>Epilachnini</taxon>
        <taxon>Henosepilachna</taxon>
    </lineage>
</organism>
<evidence type="ECO:0000256" key="12">
    <source>
        <dbReference type="ARBA" id="ARBA00043691"/>
    </source>
</evidence>
<evidence type="ECO:0000256" key="9">
    <source>
        <dbReference type="ARBA" id="ARBA00031642"/>
    </source>
</evidence>
<dbReference type="Gene3D" id="3.40.50.1240">
    <property type="entry name" value="Phosphoglycerate mutase-like"/>
    <property type="match status" value="1"/>
</dbReference>
<comment type="catalytic activity">
    <reaction evidence="12">
        <text>1D-myo-inositol hexakisphosphate + H2O = 1D-myo-inositol 1,2,4,5,6-pentakisphosphate + phosphate</text>
        <dbReference type="Rhea" id="RHEA:16989"/>
        <dbReference type="ChEBI" id="CHEBI:15377"/>
        <dbReference type="ChEBI" id="CHEBI:43474"/>
        <dbReference type="ChEBI" id="CHEBI:57798"/>
        <dbReference type="ChEBI" id="CHEBI:58130"/>
        <dbReference type="EC" id="3.1.3.62"/>
    </reaction>
    <physiologicalReaction direction="left-to-right" evidence="12">
        <dbReference type="Rhea" id="RHEA:16990"/>
    </physiologicalReaction>
</comment>
<dbReference type="InterPro" id="IPR000560">
    <property type="entry name" value="His_Pase_clade-2"/>
</dbReference>
<dbReference type="Pfam" id="PF00328">
    <property type="entry name" value="His_Phos_2"/>
    <property type="match status" value="1"/>
</dbReference>
<evidence type="ECO:0000256" key="2">
    <source>
        <dbReference type="ARBA" id="ARBA00008422"/>
    </source>
</evidence>
<sequence>MYEMMKKVVNGEPADAYKVSHYFTHSTQFLRFLTALGIAKDNMQLTADNYYQQRNRQWKLSVIDPFGANLVAVLYKCQRENKYKVMFLLNEVPVNFPQCSVGLCDWDVVEQKIRPVAEYCNRDYCERGGSSTLYSFKIVPLLILALSTTKLKQIL</sequence>
<protein>
    <recommendedName>
        <fullName evidence="5">Multiple inositol polyphosphate phosphatase 1</fullName>
        <ecNumber evidence="4">3.1.3.62</ecNumber>
        <ecNumber evidence="3">3.1.3.80</ecNumber>
    </recommendedName>
    <alternativeName>
        <fullName evidence="9">2,3-bisphosphoglycerate 3-phosphatase</fullName>
    </alternativeName>
</protein>
<dbReference type="EC" id="3.1.3.62" evidence="4"/>
<dbReference type="EC" id="3.1.3.80" evidence="3"/>
<keyword evidence="6" id="KW-0732">Signal</keyword>
<dbReference type="GO" id="GO:0034417">
    <property type="term" value="F:bisphosphoglycerate 3-phosphatase activity"/>
    <property type="evidence" value="ECO:0007669"/>
    <property type="project" value="UniProtKB-EC"/>
</dbReference>
<evidence type="ECO:0000256" key="11">
    <source>
        <dbReference type="ARBA" id="ARBA00043671"/>
    </source>
</evidence>
<name>A0AAW1UXT8_9CUCU</name>
<dbReference type="Proteomes" id="UP001431783">
    <property type="component" value="Unassembled WGS sequence"/>
</dbReference>
<evidence type="ECO:0000256" key="4">
    <source>
        <dbReference type="ARBA" id="ARBA00013040"/>
    </source>
</evidence>
<reference evidence="14 15" key="1">
    <citation type="submission" date="2023-03" db="EMBL/GenBank/DDBJ databases">
        <title>Genome insight into feeding habits of ladybird beetles.</title>
        <authorList>
            <person name="Li H.-S."/>
            <person name="Huang Y.-H."/>
            <person name="Pang H."/>
        </authorList>
    </citation>
    <scope>NUCLEOTIDE SEQUENCE [LARGE SCALE GENOMIC DNA]</scope>
    <source>
        <strain evidence="14">SYSU_2023b</strain>
        <tissue evidence="14">Whole body</tissue>
    </source>
</reference>
<evidence type="ECO:0000313" key="15">
    <source>
        <dbReference type="Proteomes" id="UP001431783"/>
    </source>
</evidence>
<comment type="catalytic activity">
    <reaction evidence="13">
        <text>(2R)-2,3-bisphosphoglycerate + H2O = (2R)-2-phosphoglycerate + phosphate</text>
        <dbReference type="Rhea" id="RHEA:27381"/>
        <dbReference type="ChEBI" id="CHEBI:15377"/>
        <dbReference type="ChEBI" id="CHEBI:43474"/>
        <dbReference type="ChEBI" id="CHEBI:58248"/>
        <dbReference type="ChEBI" id="CHEBI:58289"/>
        <dbReference type="EC" id="3.1.3.80"/>
    </reaction>
    <physiologicalReaction direction="left-to-right" evidence="13">
        <dbReference type="Rhea" id="RHEA:27382"/>
    </physiologicalReaction>
</comment>
<dbReference type="AlphaFoldDB" id="A0AAW1UXT8"/>
<comment type="catalytic activity">
    <reaction evidence="11">
        <text>1D-myo-inositol 1,2,4,5,6-pentakisphosphate + H2O = 1D-myo-inositol 1,2,5,6-tetrakisphosphate + phosphate</text>
        <dbReference type="Rhea" id="RHEA:77115"/>
        <dbReference type="ChEBI" id="CHEBI:15377"/>
        <dbReference type="ChEBI" id="CHEBI:43474"/>
        <dbReference type="ChEBI" id="CHEBI:57798"/>
        <dbReference type="ChEBI" id="CHEBI:195535"/>
        <dbReference type="EC" id="3.1.3.62"/>
    </reaction>
    <physiologicalReaction direction="left-to-right" evidence="11">
        <dbReference type="Rhea" id="RHEA:77116"/>
    </physiologicalReaction>
</comment>
<comment type="catalytic activity">
    <reaction evidence="10">
        <text>1D-myo-inositol 1,2,5,6-tetrakisphosphate + H2O = 1D-myo-inositol 1,2,6-trisphosphate + phosphate</text>
        <dbReference type="Rhea" id="RHEA:77119"/>
        <dbReference type="ChEBI" id="CHEBI:15377"/>
        <dbReference type="ChEBI" id="CHEBI:43474"/>
        <dbReference type="ChEBI" id="CHEBI:195535"/>
        <dbReference type="ChEBI" id="CHEBI:195537"/>
        <dbReference type="EC" id="3.1.3.62"/>
    </reaction>
    <physiologicalReaction direction="left-to-right" evidence="10">
        <dbReference type="Rhea" id="RHEA:77120"/>
    </physiologicalReaction>
</comment>
<evidence type="ECO:0000256" key="5">
    <source>
        <dbReference type="ARBA" id="ARBA00018097"/>
    </source>
</evidence>
<evidence type="ECO:0000313" key="14">
    <source>
        <dbReference type="EMBL" id="KAK9885333.1"/>
    </source>
</evidence>
<dbReference type="InterPro" id="IPR029033">
    <property type="entry name" value="His_PPase_superfam"/>
</dbReference>
<dbReference type="EMBL" id="JARQZJ010000095">
    <property type="protein sequence ID" value="KAK9885333.1"/>
    <property type="molecule type" value="Genomic_DNA"/>
</dbReference>
<keyword evidence="8" id="KW-0472">Membrane</keyword>
<evidence type="ECO:0000256" key="13">
    <source>
        <dbReference type="ARBA" id="ARBA00043832"/>
    </source>
</evidence>
<comment type="caution">
    <text evidence="14">The sequence shown here is derived from an EMBL/GenBank/DDBJ whole genome shotgun (WGS) entry which is preliminary data.</text>
</comment>
<proteinExistence type="inferred from homology"/>
<comment type="similarity">
    <text evidence="2">Belongs to the histidine acid phosphatase family. MINPP1 subfamily.</text>
</comment>
<dbReference type="PANTHER" id="PTHR20963:SF8">
    <property type="entry name" value="MULTIPLE INOSITOL POLYPHOSPHATE PHOSPHATASE 1"/>
    <property type="match status" value="1"/>
</dbReference>